<protein>
    <submittedName>
        <fullName evidence="1">Uncharacterized protein</fullName>
    </submittedName>
</protein>
<dbReference type="EMBL" id="BARV01028939">
    <property type="protein sequence ID" value="GAI39259.1"/>
    <property type="molecule type" value="Genomic_DNA"/>
</dbReference>
<accession>X1Q7K3</accession>
<sequence>MPREEFARAEKWLSENLLARALLERSHLDEKTLKTMLLHYWSEGATFEELAKKLRMQRPGAWKRWRIGRDAVMRSFYTIK</sequence>
<comment type="caution">
    <text evidence="1">The sequence shown here is derived from an EMBL/GenBank/DDBJ whole genome shotgun (WGS) entry which is preliminary data.</text>
</comment>
<name>X1Q7K3_9ZZZZ</name>
<proteinExistence type="predicted"/>
<reference evidence="1" key="1">
    <citation type="journal article" date="2014" name="Front. Microbiol.">
        <title>High frequency of phylogenetically diverse reductive dehalogenase-homologous genes in deep subseafloor sedimentary metagenomes.</title>
        <authorList>
            <person name="Kawai M."/>
            <person name="Futagami T."/>
            <person name="Toyoda A."/>
            <person name="Takaki Y."/>
            <person name="Nishi S."/>
            <person name="Hori S."/>
            <person name="Arai W."/>
            <person name="Tsubouchi T."/>
            <person name="Morono Y."/>
            <person name="Uchiyama I."/>
            <person name="Ito T."/>
            <person name="Fujiyama A."/>
            <person name="Inagaki F."/>
            <person name="Takami H."/>
        </authorList>
    </citation>
    <scope>NUCLEOTIDE SEQUENCE</scope>
    <source>
        <strain evidence="1">Expedition CK06-06</strain>
    </source>
</reference>
<evidence type="ECO:0000313" key="1">
    <source>
        <dbReference type="EMBL" id="GAI39259.1"/>
    </source>
</evidence>
<feature type="non-terminal residue" evidence="1">
    <location>
        <position position="80"/>
    </location>
</feature>
<organism evidence="1">
    <name type="scientific">marine sediment metagenome</name>
    <dbReference type="NCBI Taxonomy" id="412755"/>
    <lineage>
        <taxon>unclassified sequences</taxon>
        <taxon>metagenomes</taxon>
        <taxon>ecological metagenomes</taxon>
    </lineage>
</organism>
<gene>
    <name evidence="1" type="ORF">S06H3_46223</name>
</gene>
<dbReference type="AlphaFoldDB" id="X1Q7K3"/>